<dbReference type="GO" id="GO:0016020">
    <property type="term" value="C:membrane"/>
    <property type="evidence" value="ECO:0007669"/>
    <property type="project" value="TreeGrafter"/>
</dbReference>
<keyword evidence="10" id="KW-0067">ATP-binding</keyword>
<evidence type="ECO:0000256" key="11">
    <source>
        <dbReference type="SAM" id="Phobius"/>
    </source>
</evidence>
<dbReference type="EC" id="3.6.1.5" evidence="2"/>
<comment type="catalytic activity">
    <reaction evidence="8">
        <text>a ribonucleoside 5'-triphosphate + 2 H2O = a ribonucleoside 5'-phosphate + 2 phosphate + 2 H(+)</text>
        <dbReference type="Rhea" id="RHEA:36795"/>
        <dbReference type="ChEBI" id="CHEBI:15377"/>
        <dbReference type="ChEBI" id="CHEBI:15378"/>
        <dbReference type="ChEBI" id="CHEBI:43474"/>
        <dbReference type="ChEBI" id="CHEBI:58043"/>
        <dbReference type="ChEBI" id="CHEBI:61557"/>
        <dbReference type="EC" id="3.6.1.5"/>
    </reaction>
</comment>
<evidence type="ECO:0000256" key="3">
    <source>
        <dbReference type="ARBA" id="ARBA00022801"/>
    </source>
</evidence>
<evidence type="ECO:0000256" key="7">
    <source>
        <dbReference type="ARBA" id="ARBA00032306"/>
    </source>
</evidence>
<dbReference type="GO" id="GO:0017110">
    <property type="term" value="F:nucleoside diphosphate phosphatase activity"/>
    <property type="evidence" value="ECO:0007669"/>
    <property type="project" value="TreeGrafter"/>
</dbReference>
<dbReference type="GO" id="GO:0005524">
    <property type="term" value="F:ATP binding"/>
    <property type="evidence" value="ECO:0007669"/>
    <property type="project" value="UniProtKB-KW"/>
</dbReference>
<accession>A0AAV5KCN9</accession>
<evidence type="ECO:0000256" key="9">
    <source>
        <dbReference type="PIRSR" id="PIRSR600407-1"/>
    </source>
</evidence>
<feature type="transmembrane region" description="Helical" evidence="11">
    <location>
        <begin position="30"/>
        <end position="51"/>
    </location>
</feature>
<dbReference type="Proteomes" id="UP001054252">
    <property type="component" value="Unassembled WGS sequence"/>
</dbReference>
<keyword evidence="11" id="KW-0472">Membrane</keyword>
<comment type="caution">
    <text evidence="12">The sequence shown here is derived from an EMBL/GenBank/DDBJ whole genome shotgun (WGS) entry which is preliminary data.</text>
</comment>
<evidence type="ECO:0000256" key="2">
    <source>
        <dbReference type="ARBA" id="ARBA00012148"/>
    </source>
</evidence>
<evidence type="ECO:0000256" key="10">
    <source>
        <dbReference type="PIRSR" id="PIRSR600407-2"/>
    </source>
</evidence>
<dbReference type="PANTHER" id="PTHR11782:SF3">
    <property type="entry name" value="APYRASE 6-RELATED"/>
    <property type="match status" value="1"/>
</dbReference>
<dbReference type="EMBL" id="BPVZ01000060">
    <property type="protein sequence ID" value="GKV22328.1"/>
    <property type="molecule type" value="Genomic_DNA"/>
</dbReference>
<feature type="active site" description="Proton acceptor" evidence="9">
    <location>
        <position position="184"/>
    </location>
</feature>
<feature type="binding site" evidence="10">
    <location>
        <begin position="214"/>
        <end position="218"/>
    </location>
    <ligand>
        <name>ATP</name>
        <dbReference type="ChEBI" id="CHEBI:30616"/>
    </ligand>
</feature>
<feature type="transmembrane region" description="Helical" evidence="11">
    <location>
        <begin position="482"/>
        <end position="500"/>
    </location>
</feature>
<dbReference type="InterPro" id="IPR000407">
    <property type="entry name" value="GDA1_CD39_NTPase"/>
</dbReference>
<dbReference type="Gene3D" id="3.30.420.150">
    <property type="entry name" value="Exopolyphosphatase. Domain 2"/>
    <property type="match status" value="1"/>
</dbReference>
<keyword evidence="13" id="KW-1185">Reference proteome</keyword>
<evidence type="ECO:0000313" key="12">
    <source>
        <dbReference type="EMBL" id="GKV22328.1"/>
    </source>
</evidence>
<evidence type="ECO:0000313" key="13">
    <source>
        <dbReference type="Proteomes" id="UP001054252"/>
    </source>
</evidence>
<dbReference type="GO" id="GO:0004050">
    <property type="term" value="F:apyrase activity"/>
    <property type="evidence" value="ECO:0007669"/>
    <property type="project" value="UniProtKB-EC"/>
</dbReference>
<dbReference type="PANTHER" id="PTHR11782">
    <property type="entry name" value="ADENOSINE/GUANOSINE DIPHOSPHATASE"/>
    <property type="match status" value="1"/>
</dbReference>
<dbReference type="GO" id="GO:0009134">
    <property type="term" value="P:nucleoside diphosphate catabolic process"/>
    <property type="evidence" value="ECO:0007669"/>
    <property type="project" value="TreeGrafter"/>
</dbReference>
<keyword evidence="10" id="KW-0547">Nucleotide-binding</keyword>
<dbReference type="AlphaFoldDB" id="A0AAV5KCN9"/>
<dbReference type="Gene3D" id="3.30.420.40">
    <property type="match status" value="1"/>
</dbReference>
<evidence type="ECO:0000256" key="1">
    <source>
        <dbReference type="ARBA" id="ARBA00009283"/>
    </source>
</evidence>
<evidence type="ECO:0000256" key="4">
    <source>
        <dbReference type="ARBA" id="ARBA00030084"/>
    </source>
</evidence>
<protein>
    <recommendedName>
        <fullName evidence="2">apyrase</fullName>
        <ecNumber evidence="2">3.6.1.5</ecNumber>
    </recommendedName>
    <alternativeName>
        <fullName evidence="6">ATP-diphosphatase</fullName>
    </alternativeName>
    <alternativeName>
        <fullName evidence="7">ATP-diphosphohydrolase</fullName>
    </alternativeName>
    <alternativeName>
        <fullName evidence="4">Adenosine diphosphatase</fullName>
    </alternativeName>
    <alternativeName>
        <fullName evidence="5">NTPDase</fullName>
    </alternativeName>
</protein>
<sequence>MDQIKFQTRLRTRSPNFSPRNSKQSRTSTPLIVVSAVAVFSILLWCHLFVFTTKDPEKYRIIIDGGSTGTRIHVFRYGVQGGRAVFGFLEGGLTSMRVIPGLSAYASDPESAGLSIVGLLEFGKGIVPKKLWAETEIRLMATAGLRLLDIGVQDEILKSCRRVLRASGFKFHDDWASVITGSDEGVYAWVVANYALGTLGGNPLQTTGIIELGGASVQVTFVSNEPMPPEFSHTIKFGNSTYNLYSHSFLHFGQNVAFESLRESLISGDLELTANPLQKGIQIDPCSPKGYLHGRELWKLSPGSLAEKSKFLTTLQARGNFSECRSAALMLLEKGKEKCSHNQCYLGSAFMPKLKGNFLATENFFHTSKFFGLRPRAFLSNLIMAGQHFCGEDWSKLKNKYHSVNDEDLLHYCFSSAYIVALLHDSLGIALDDERVRFANQVKNIPLDWSLGAFILQSTADLNVQHHDPDWIVTIISDDSPTLVSLIAITLLLMFIAWTISKWRKAQLKTVYDLEKGRYIVTRVARR</sequence>
<gene>
    <name evidence="12" type="ORF">SLEP1_g32209</name>
</gene>
<reference evidence="12 13" key="1">
    <citation type="journal article" date="2021" name="Commun. Biol.">
        <title>The genome of Shorea leprosula (Dipterocarpaceae) highlights the ecological relevance of drought in aseasonal tropical rainforests.</title>
        <authorList>
            <person name="Ng K.K.S."/>
            <person name="Kobayashi M.J."/>
            <person name="Fawcett J.A."/>
            <person name="Hatakeyama M."/>
            <person name="Paape T."/>
            <person name="Ng C.H."/>
            <person name="Ang C.C."/>
            <person name="Tnah L.H."/>
            <person name="Lee C.T."/>
            <person name="Nishiyama T."/>
            <person name="Sese J."/>
            <person name="O'Brien M.J."/>
            <person name="Copetti D."/>
            <person name="Mohd Noor M.I."/>
            <person name="Ong R.C."/>
            <person name="Putra M."/>
            <person name="Sireger I.Z."/>
            <person name="Indrioko S."/>
            <person name="Kosugi Y."/>
            <person name="Izuno A."/>
            <person name="Isagi Y."/>
            <person name="Lee S.L."/>
            <person name="Shimizu K.K."/>
        </authorList>
    </citation>
    <scope>NUCLEOTIDE SEQUENCE [LARGE SCALE GENOMIC DNA]</scope>
    <source>
        <strain evidence="12">214</strain>
    </source>
</reference>
<organism evidence="12 13">
    <name type="scientific">Rubroshorea leprosula</name>
    <dbReference type="NCBI Taxonomy" id="152421"/>
    <lineage>
        <taxon>Eukaryota</taxon>
        <taxon>Viridiplantae</taxon>
        <taxon>Streptophyta</taxon>
        <taxon>Embryophyta</taxon>
        <taxon>Tracheophyta</taxon>
        <taxon>Spermatophyta</taxon>
        <taxon>Magnoliopsida</taxon>
        <taxon>eudicotyledons</taxon>
        <taxon>Gunneridae</taxon>
        <taxon>Pentapetalae</taxon>
        <taxon>rosids</taxon>
        <taxon>malvids</taxon>
        <taxon>Malvales</taxon>
        <taxon>Dipterocarpaceae</taxon>
        <taxon>Rubroshorea</taxon>
    </lineage>
</organism>
<dbReference type="CDD" id="cd24042">
    <property type="entry name" value="ASKHA_NBD_AtAPY3-like"/>
    <property type="match status" value="1"/>
</dbReference>
<evidence type="ECO:0000256" key="8">
    <source>
        <dbReference type="ARBA" id="ARBA00049175"/>
    </source>
</evidence>
<comment type="similarity">
    <text evidence="1">Belongs to the GDA1/CD39 NTPase family.</text>
</comment>
<keyword evidence="11" id="KW-0812">Transmembrane</keyword>
<keyword evidence="11" id="KW-1133">Transmembrane helix</keyword>
<evidence type="ECO:0000256" key="5">
    <source>
        <dbReference type="ARBA" id="ARBA00031370"/>
    </source>
</evidence>
<keyword evidence="3" id="KW-0378">Hydrolase</keyword>
<dbReference type="Pfam" id="PF01150">
    <property type="entry name" value="GDA1_CD39"/>
    <property type="match status" value="1"/>
</dbReference>
<name>A0AAV5KCN9_9ROSI</name>
<proteinExistence type="inferred from homology"/>
<evidence type="ECO:0000256" key="6">
    <source>
        <dbReference type="ARBA" id="ARBA00031428"/>
    </source>
</evidence>